<dbReference type="NCBIfam" id="TIGR03491">
    <property type="entry name" value="TM0106 family RecB-like putative nuclease"/>
    <property type="match status" value="1"/>
</dbReference>
<dbReference type="Pfam" id="PF12705">
    <property type="entry name" value="PDDEXK_1"/>
    <property type="match status" value="1"/>
</dbReference>
<keyword evidence="7" id="KW-0067">ATP-binding</keyword>
<dbReference type="GO" id="GO:0005524">
    <property type="term" value="F:ATP binding"/>
    <property type="evidence" value="ECO:0007669"/>
    <property type="project" value="UniProtKB-KW"/>
</dbReference>
<keyword evidence="6" id="KW-0269">Exonuclease</keyword>
<evidence type="ECO:0000256" key="3">
    <source>
        <dbReference type="ARBA" id="ARBA00022763"/>
    </source>
</evidence>
<evidence type="ECO:0000256" key="2">
    <source>
        <dbReference type="ARBA" id="ARBA00022741"/>
    </source>
</evidence>
<dbReference type="InterPro" id="IPR050534">
    <property type="entry name" value="Coronavir_polyprotein_1ab"/>
</dbReference>
<evidence type="ECO:0000256" key="7">
    <source>
        <dbReference type="ARBA" id="ARBA00022840"/>
    </source>
</evidence>
<keyword evidence="4" id="KW-0378">Hydrolase</keyword>
<evidence type="ECO:0000313" key="11">
    <source>
        <dbReference type="EMBL" id="RZS62239.1"/>
    </source>
</evidence>
<dbReference type="InterPro" id="IPR038720">
    <property type="entry name" value="YprB_RNase_H-like_dom"/>
</dbReference>
<keyword evidence="3" id="KW-0227">DNA damage</keyword>
<dbReference type="GO" id="GO:0004527">
    <property type="term" value="F:exonuclease activity"/>
    <property type="evidence" value="ECO:0007669"/>
    <property type="project" value="UniProtKB-KW"/>
</dbReference>
<dbReference type="CDD" id="cd18808">
    <property type="entry name" value="SF1_C_Upf1"/>
    <property type="match status" value="1"/>
</dbReference>
<keyword evidence="8" id="KW-0234">DNA repair</keyword>
<dbReference type="CDD" id="cd17934">
    <property type="entry name" value="DEXXQc_Upf1-like"/>
    <property type="match status" value="1"/>
</dbReference>
<dbReference type="SMART" id="SM00382">
    <property type="entry name" value="AAA"/>
    <property type="match status" value="1"/>
</dbReference>
<evidence type="ECO:0000256" key="4">
    <source>
        <dbReference type="ARBA" id="ARBA00022801"/>
    </source>
</evidence>
<dbReference type="PANTHER" id="PTHR43788:SF8">
    <property type="entry name" value="DNA-BINDING PROTEIN SMUBP-2"/>
    <property type="match status" value="1"/>
</dbReference>
<evidence type="ECO:0000256" key="1">
    <source>
        <dbReference type="ARBA" id="ARBA00022722"/>
    </source>
</evidence>
<evidence type="ECO:0000256" key="6">
    <source>
        <dbReference type="ARBA" id="ARBA00022839"/>
    </source>
</evidence>
<reference evidence="11 12" key="1">
    <citation type="submission" date="2019-02" db="EMBL/GenBank/DDBJ databases">
        <title>Sequencing the genomes of 1000 actinobacteria strains.</title>
        <authorList>
            <person name="Klenk H.-P."/>
        </authorList>
    </citation>
    <scope>NUCLEOTIDE SEQUENCE [LARGE SCALE GENOMIC DNA]</scope>
    <source>
        <strain evidence="11 12">DSM 16932</strain>
    </source>
</reference>
<keyword evidence="12" id="KW-1185">Reference proteome</keyword>
<evidence type="ECO:0000313" key="12">
    <source>
        <dbReference type="Proteomes" id="UP000293852"/>
    </source>
</evidence>
<keyword evidence="2" id="KW-0547">Nucleotide-binding</keyword>
<comment type="caution">
    <text evidence="11">The sequence shown here is derived from an EMBL/GenBank/DDBJ whole genome shotgun (WGS) entry which is preliminary data.</text>
</comment>
<protein>
    <recommendedName>
        <fullName evidence="10">AAA+ ATPase domain-containing protein</fullName>
    </recommendedName>
</protein>
<dbReference type="InterPro" id="IPR019993">
    <property type="entry name" value="RecB_nuclease_TM0106_put"/>
</dbReference>
<dbReference type="RefSeq" id="WP_130415535.1">
    <property type="nucleotide sequence ID" value="NZ_SGWX01000001.1"/>
</dbReference>
<dbReference type="Gene3D" id="3.40.50.300">
    <property type="entry name" value="P-loop containing nucleotide triphosphate hydrolases"/>
    <property type="match status" value="2"/>
</dbReference>
<dbReference type="Pfam" id="PF13087">
    <property type="entry name" value="AAA_12"/>
    <property type="match status" value="1"/>
</dbReference>
<feature type="domain" description="AAA+ ATPase" evidence="10">
    <location>
        <begin position="790"/>
        <end position="987"/>
    </location>
</feature>
<dbReference type="InterPro" id="IPR047187">
    <property type="entry name" value="SF1_C_Upf1"/>
</dbReference>
<proteinExistence type="predicted"/>
<keyword evidence="1" id="KW-0540">Nuclease</keyword>
<organism evidence="11 12">
    <name type="scientific">Xylanimonas ulmi</name>
    <dbReference type="NCBI Taxonomy" id="228973"/>
    <lineage>
        <taxon>Bacteria</taxon>
        <taxon>Bacillati</taxon>
        <taxon>Actinomycetota</taxon>
        <taxon>Actinomycetes</taxon>
        <taxon>Micrococcales</taxon>
        <taxon>Promicromonosporaceae</taxon>
        <taxon>Xylanimonas</taxon>
    </lineage>
</organism>
<accession>A0A4Q7M7Y2</accession>
<dbReference type="InterPro" id="IPR003593">
    <property type="entry name" value="AAA+_ATPase"/>
</dbReference>
<evidence type="ECO:0000256" key="9">
    <source>
        <dbReference type="SAM" id="MobiDB-lite"/>
    </source>
</evidence>
<dbReference type="InterPro" id="IPR012337">
    <property type="entry name" value="RNaseH-like_sf"/>
</dbReference>
<dbReference type="GO" id="GO:0006281">
    <property type="term" value="P:DNA repair"/>
    <property type="evidence" value="ECO:0007669"/>
    <property type="project" value="UniProtKB-KW"/>
</dbReference>
<evidence type="ECO:0000256" key="8">
    <source>
        <dbReference type="ARBA" id="ARBA00023204"/>
    </source>
</evidence>
<gene>
    <name evidence="11" type="ORF">EV386_2564</name>
</gene>
<sequence>MKIPQRWSASQLVAAANCEYAYVRALEGSQPDVDADAMLERTSALGSAHEERVLEAYRAEHGRRLVEILRPSAKANITRMDARAATLDAVAAQAPVIVQAACLTDGFTGYADFLVRQPDGRYRIQDTKLARHAKVSALLQVAAYADHLRELGVPVDDSVDLVLGDGATTTHALLDIEPVYAVRRRRIEELRAEVSAATESVEWGDGRYTACGRCPVCEEQIQASRDVLLVANLNVNQRRVLHATGIVTIDDLAISAGAVPGIGAATLENLRLQARLQIAAESLEAQAGSPQIPPYEAIAPEVLGKIPTPDEGDIFFDFEGDPLYNEGGGGRWGLDYLFGWVDNNAKFDALWAHNFREERDALRAFLDHVAERRRTHPDMRIYHYAAYEKTHLLSLAVRHETGEDEVNELLRQEVLVDLYPIVRRALRVGSRSYSIKKLEPLYMGDDYRDDEGVTNALGSVDAYVAATERRDDGDAAGWQAELDKIADYNEYDCRSTLRLRDWLLEVAAQHGVSAGSSRRSTTIDEITDDPENAAAKEPTPEAAERTLLAESLRKWAGDLNDPDRTADQRAAGLVAGAVQFHDRENRIWWGDFFTKRSLVPDELATARNVFTVESGAVEQPWQTDSRGRTGRKLRLTGSWAGGSDPSGVKAIFLLYPAESEHLVGKSPSVLLAPAFSGSVSSLEDDGSIIVRESLPEGQTPHDDVPASVVPGPPPSTAPLQAAISEWAARVLDDLDANDGAFSDEQSDPILDVLRRIPPRSAEGTLAEVVVRDNGEPDAVAAIVTSLLELDGSYLAVQGPPGTGKTYTAAHVIKHLVEDYGWRVGVVAQSHKVIENALEAVTLDAGLDKARVGKKYNSGNLPRHPRTGEKLDAKAFREIEPEFPYTVVHTWKGFTEEDFLAANEGRGYVYGATAWSISGTPWDLLVVDEAGQFSLAMTAAAQGEARRILFLGDPQQLPQVSQASHPEPIDESALGWIADGEAVLPNNLGYFLALTRRMSPALTEVDSHLSYDGELEAHTITSTRHLAGHAPGCHPVPVPHRGNIQASTEEAAAVVRIIRGLLGATWSNGDDTGRPLVESDFIVVTPYNAQRVTVREALRAAGLGGVPVGTVDKFQGQEAVIAIVSMAASDAREVPRGMDFLIDRNRLNVAISRAKWAAYIVHSPHLLAHVPQTPEALARLSGLARLVDPRGL</sequence>
<evidence type="ECO:0000259" key="10">
    <source>
        <dbReference type="SMART" id="SM00382"/>
    </source>
</evidence>
<dbReference type="SUPFAM" id="SSF52540">
    <property type="entry name" value="P-loop containing nucleoside triphosphate hydrolases"/>
    <property type="match status" value="1"/>
</dbReference>
<dbReference type="Pfam" id="PF13604">
    <property type="entry name" value="AAA_30"/>
    <property type="match status" value="1"/>
</dbReference>
<evidence type="ECO:0000256" key="5">
    <source>
        <dbReference type="ARBA" id="ARBA00022806"/>
    </source>
</evidence>
<feature type="region of interest" description="Disordered" evidence="9">
    <location>
        <begin position="514"/>
        <end position="542"/>
    </location>
</feature>
<keyword evidence="5" id="KW-0347">Helicase</keyword>
<dbReference type="PANTHER" id="PTHR43788">
    <property type="entry name" value="DNA2/NAM7 HELICASE FAMILY MEMBER"/>
    <property type="match status" value="1"/>
</dbReference>
<dbReference type="GO" id="GO:0043139">
    <property type="term" value="F:5'-3' DNA helicase activity"/>
    <property type="evidence" value="ECO:0007669"/>
    <property type="project" value="TreeGrafter"/>
</dbReference>
<dbReference type="EMBL" id="SGWX01000001">
    <property type="protein sequence ID" value="RZS62239.1"/>
    <property type="molecule type" value="Genomic_DNA"/>
</dbReference>
<dbReference type="AlphaFoldDB" id="A0A4Q7M7Y2"/>
<dbReference type="Pfam" id="PF13482">
    <property type="entry name" value="RNase_H_2"/>
    <property type="match status" value="1"/>
</dbReference>
<dbReference type="InterPro" id="IPR041679">
    <property type="entry name" value="DNA2/NAM7-like_C"/>
</dbReference>
<dbReference type="OrthoDB" id="9757917at2"/>
<dbReference type="SUPFAM" id="SSF53098">
    <property type="entry name" value="Ribonuclease H-like"/>
    <property type="match status" value="1"/>
</dbReference>
<name>A0A4Q7M7Y2_9MICO</name>
<feature type="compositionally biased region" description="Polar residues" evidence="9">
    <location>
        <begin position="514"/>
        <end position="524"/>
    </location>
</feature>
<dbReference type="InterPro" id="IPR038726">
    <property type="entry name" value="PDDEXK_AddAB-type"/>
</dbReference>
<dbReference type="InterPro" id="IPR027417">
    <property type="entry name" value="P-loop_NTPase"/>
</dbReference>
<dbReference type="Proteomes" id="UP000293852">
    <property type="component" value="Unassembled WGS sequence"/>
</dbReference>